<evidence type="ECO:0000256" key="1">
    <source>
        <dbReference type="SAM" id="MobiDB-lite"/>
    </source>
</evidence>
<feature type="region of interest" description="Disordered" evidence="1">
    <location>
        <begin position="1"/>
        <end position="74"/>
    </location>
</feature>
<feature type="region of interest" description="Disordered" evidence="1">
    <location>
        <begin position="952"/>
        <end position="1036"/>
    </location>
</feature>
<feature type="region of interest" description="Disordered" evidence="1">
    <location>
        <begin position="314"/>
        <end position="348"/>
    </location>
</feature>
<protein>
    <submittedName>
        <fullName evidence="2">RlsC</fullName>
    </submittedName>
</protein>
<accession>A0A1W5IVR2</accession>
<reference evidence="2" key="1">
    <citation type="submission" date="2015-07" db="EMBL/GenBank/DDBJ databases">
        <authorList>
            <person name="Noorani M."/>
        </authorList>
    </citation>
    <scope>NUCLEOTIDE SEQUENCE</scope>
    <source>
        <strain evidence="2">UTEX 1727</strain>
    </source>
</reference>
<dbReference type="EMBL" id="KT232175">
    <property type="protein sequence ID" value="ALD82614.1"/>
    <property type="molecule type" value="Genomic_DNA"/>
</dbReference>
<feature type="compositionally biased region" description="Gly residues" evidence="1">
    <location>
        <begin position="609"/>
        <end position="623"/>
    </location>
</feature>
<feature type="compositionally biased region" description="Low complexity" evidence="1">
    <location>
        <begin position="8"/>
        <end position="25"/>
    </location>
</feature>
<feature type="compositionally biased region" description="Low complexity" evidence="1">
    <location>
        <begin position="703"/>
        <end position="713"/>
    </location>
</feature>
<reference evidence="2" key="2">
    <citation type="journal article" date="2017" name="J. Evol. Biol.">
        <title>Genetic Basis for Soma is Present in Undifferentiated Volvocine Green Algae.</title>
        <authorList>
            <person name="Grochau-Wright Z.I."/>
            <person name="Hanschen E.R."/>
            <person name="Ferris P.J."/>
            <person name="Hamaji T."/>
            <person name="Nozaki H."/>
            <person name="Olson B.J.S.C."/>
            <person name="Michod R.E."/>
        </authorList>
    </citation>
    <scope>NUCLEOTIDE SEQUENCE</scope>
    <source>
        <strain evidence="2">UTEX 1727</strain>
    </source>
</reference>
<feature type="compositionally biased region" description="Basic and acidic residues" evidence="1">
    <location>
        <begin position="1007"/>
        <end position="1021"/>
    </location>
</feature>
<feature type="region of interest" description="Disordered" evidence="1">
    <location>
        <begin position="116"/>
        <end position="146"/>
    </location>
</feature>
<feature type="compositionally biased region" description="Polar residues" evidence="1">
    <location>
        <begin position="208"/>
        <end position="218"/>
    </location>
</feature>
<feature type="region of interest" description="Disordered" evidence="1">
    <location>
        <begin position="609"/>
        <end position="713"/>
    </location>
</feature>
<proteinExistence type="predicted"/>
<feature type="compositionally biased region" description="Low complexity" evidence="1">
    <location>
        <begin position="245"/>
        <end position="258"/>
    </location>
</feature>
<feature type="compositionally biased region" description="Low complexity" evidence="1">
    <location>
        <begin position="676"/>
        <end position="696"/>
    </location>
</feature>
<sequence>MPPPCCRPPKQSQEPQQPLQPLQSPIGHQARPPSNPALPTPFSAASDTPTRTPAPESGDMPPSPLGGLGEPRRVPLSATGLLDILPPVRRQIRDLLPALLGHDGSAGQLLEKLAGEAAGHGPGSTAVPADCDTASTTAPGNPAAATTPLPLRLQAASRWSGFAHPQLTMRVVRSLVEQQQQQPDGSAAADALQDPLLPARQPHGGDRSATQQRCNSPTALHPPRGEDHAPPLDEDQGGDPGLHRSASPSSPQATSSSTSPPPPGHSPAPAHAQLPPLGHREPRPTGYRPPLPPQTQPPSQLLQHVVPKALLADTGRGAAGGSATIEQPSSSDGAGGQQPETARSPGAGSDVRVAAAALPPVRIEVTVAIRGGPVPSGGRLSDAGLAGEESRAGYVRGPVCGLFDVGRYLEGRDCVLYGGRWLSRSHFEKLGGSKMAKWYRSIRVLPDLEPLGEWLERHKMPVTKGPARRSSKRPYIPPGDVAWIYGHLQDFPSLDGVEESRSGSVAAAAAAETPVTLPPQPLAPLASQAMQPATRGAGPVGSTDAVRLRIPVRAQGLVQPPGPPQPHFAGQPGSPAPPLRTISVHSLAPLTPFKRTRLSFEGDDLVVSSGGGGAGSSGGGGGSSRTSPSRHDASGSGALGPGSPDSAPSRLGQLSAASTRPSVARASQPESDQLHLRLLQAQAAGSRAAASSRPPAEAEEPGQPEWQRTAAPAGPLPLSAAAEQAFLAPTSYRSAQRRRLEHGYTEHERQPAAIEGPAAAENARGPAGLQLRPGIPGEKLAAQTATQQTQGQPQRTYLQLPAHLIACDAAAGTIGQQPLSQARPLPRLSLIPLRALAGNIPGGGPLAAAQPRPPVCAFPGFGVRPEPVSPPPTAGAAAAVSYLDASHPRDAARLGGQPYGIRPLQASERVPPAAIARVQITGAGAPCGEAAQVVKPAEGDVLGVAFESQGEQVGEGNAAGGAERRGDTAGQAQAHRPPQVNSGIGWTGLADGGSGGERGGTLRAKRRREDDSEREDEDRLRESRKRGPALSSEAGA</sequence>
<feature type="compositionally biased region" description="Low complexity" evidence="1">
    <location>
        <begin position="133"/>
        <end position="146"/>
    </location>
</feature>
<gene>
    <name evidence="2" type="primary">rlsC</name>
</gene>
<feature type="compositionally biased region" description="Gly residues" evidence="1">
    <location>
        <begin position="990"/>
        <end position="999"/>
    </location>
</feature>
<feature type="compositionally biased region" description="Pro residues" evidence="1">
    <location>
        <begin position="287"/>
        <end position="296"/>
    </location>
</feature>
<feature type="region of interest" description="Disordered" evidence="1">
    <location>
        <begin position="556"/>
        <end position="581"/>
    </location>
</feature>
<organism evidence="2">
    <name type="scientific">Pandorina morum</name>
    <name type="common">Freshwater green alga</name>
    <name type="synonym">Volvox morum</name>
    <dbReference type="NCBI Taxonomy" id="33099"/>
    <lineage>
        <taxon>Eukaryota</taxon>
        <taxon>Viridiplantae</taxon>
        <taxon>Chlorophyta</taxon>
        <taxon>core chlorophytes</taxon>
        <taxon>Chlorophyceae</taxon>
        <taxon>CS clade</taxon>
        <taxon>Chlamydomonadales</taxon>
        <taxon>Volvocaceae</taxon>
        <taxon>Pandorina</taxon>
    </lineage>
</organism>
<feature type="region of interest" description="Disordered" evidence="1">
    <location>
        <begin position="196"/>
        <end position="299"/>
    </location>
</feature>
<name>A0A1W5IVR2_PANMO</name>
<dbReference type="AlphaFoldDB" id="A0A1W5IVR2"/>
<evidence type="ECO:0000313" key="2">
    <source>
        <dbReference type="EMBL" id="ALD82614.1"/>
    </source>
</evidence>